<gene>
    <name evidence="1" type="ORF">X777_11031</name>
</gene>
<dbReference type="AlphaFoldDB" id="A0A026W3L6"/>
<dbReference type="EMBL" id="KK107453">
    <property type="protein sequence ID" value="EZA50680.1"/>
    <property type="molecule type" value="Genomic_DNA"/>
</dbReference>
<evidence type="ECO:0000313" key="2">
    <source>
        <dbReference type="Proteomes" id="UP000053097"/>
    </source>
</evidence>
<protein>
    <submittedName>
        <fullName evidence="1">Uncharacterized protein</fullName>
    </submittedName>
</protein>
<proteinExistence type="predicted"/>
<accession>A0A026W3L6</accession>
<dbReference type="Proteomes" id="UP000053097">
    <property type="component" value="Unassembled WGS sequence"/>
</dbReference>
<sequence length="49" mass="5603">MYTEYHDYHQRYRSILDTGENIVNTKQSTGAAGKGTFCMSNDIRSELAE</sequence>
<evidence type="ECO:0000313" key="1">
    <source>
        <dbReference type="EMBL" id="EZA50680.1"/>
    </source>
</evidence>
<keyword evidence="2" id="KW-1185">Reference proteome</keyword>
<reference evidence="1 2" key="1">
    <citation type="journal article" date="2014" name="Curr. Biol.">
        <title>The genome of the clonal raider ant Cerapachys biroi.</title>
        <authorList>
            <person name="Oxley P.R."/>
            <person name="Ji L."/>
            <person name="Fetter-Pruneda I."/>
            <person name="McKenzie S.K."/>
            <person name="Li C."/>
            <person name="Hu H."/>
            <person name="Zhang G."/>
            <person name="Kronauer D.J."/>
        </authorList>
    </citation>
    <scope>NUCLEOTIDE SEQUENCE [LARGE SCALE GENOMIC DNA]</scope>
</reference>
<organism evidence="1 2">
    <name type="scientific">Ooceraea biroi</name>
    <name type="common">Clonal raider ant</name>
    <name type="synonym">Cerapachys biroi</name>
    <dbReference type="NCBI Taxonomy" id="2015173"/>
    <lineage>
        <taxon>Eukaryota</taxon>
        <taxon>Metazoa</taxon>
        <taxon>Ecdysozoa</taxon>
        <taxon>Arthropoda</taxon>
        <taxon>Hexapoda</taxon>
        <taxon>Insecta</taxon>
        <taxon>Pterygota</taxon>
        <taxon>Neoptera</taxon>
        <taxon>Endopterygota</taxon>
        <taxon>Hymenoptera</taxon>
        <taxon>Apocrita</taxon>
        <taxon>Aculeata</taxon>
        <taxon>Formicoidea</taxon>
        <taxon>Formicidae</taxon>
        <taxon>Dorylinae</taxon>
        <taxon>Ooceraea</taxon>
    </lineage>
</organism>
<name>A0A026W3L6_OOCBI</name>